<evidence type="ECO:0000256" key="1">
    <source>
        <dbReference type="ARBA" id="ARBA00004651"/>
    </source>
</evidence>
<dbReference type="Proteomes" id="UP000015104">
    <property type="component" value="Unassembled WGS sequence"/>
</dbReference>
<dbReference type="PANTHER" id="PTHR12064">
    <property type="entry name" value="METAL TRANSPORTER CNNM"/>
    <property type="match status" value="1"/>
</dbReference>
<feature type="compositionally biased region" description="Basic and acidic residues" evidence="13">
    <location>
        <begin position="755"/>
        <end position="771"/>
    </location>
</feature>
<comment type="subcellular location">
    <subcellularLocation>
        <location evidence="1">Cell membrane</location>
        <topology evidence="1">Multi-pass membrane protein</topology>
    </subcellularLocation>
</comment>
<reference evidence="17" key="2">
    <citation type="submission" date="2015-06" db="UniProtKB">
        <authorList>
            <consortium name="EnsemblMetazoa"/>
        </authorList>
    </citation>
    <scope>IDENTIFICATION</scope>
</reference>
<sequence length="771" mass="86269">MVNLKLFSLPTATRSLSQCLTPLSQFNYYLILVNLLSYLIYSNGIPIDKFSKVQIDSGVVNPFYADAPGDIPSITGIHAEQEKAKISNEGINIIFADTNTPVRLFGTNLSNETIIALTSHPMHNEHRSCDDFARTDSIKISYISDNMGFISLSLPKQSGQLYMCAKNHDESHQFGWYHQGNDPWITFEVEGRVLPLWLHIIAIIILLCLTALFAGLNLGLMSLDKNELQVVAIKGSDSEKAHAKAIAPLRRRGNFLLCTILLSNVCINSTVTVLIEELSSGTVAVIASTLAITIFGDIIPQAICSRHGLAIGAKTIWIMYFFMLLTSPLSYPISKILDWALGEEIGAVYDREKLMEFIRVTKDYNKLEPSEVNIISGALELKRKTVAEIMTRLEDVFMLPISAKLDFETVSKIQKSGYSRIPVYREDRKNVVALFYAKDLAFVDPDDNMPLKTVIEYYKHPLIYTFDDTTLDVALGAFKEGKSHLSFVRHLYDSDTTDPYYEIIGVVTLEDVIEEILQTEIVDETDIITDNRLKQRRKAKPESADLNEFARIGEGQDGTIVSPQMILAAFQYLSSSCPPFTPEHLTPSVLRRLLGQKIYFQHVVDPDRDEKEPNFKLYTKDKSVDYFVMILEGRVQVTAGQEGLSFFSGPFSCFGVDALKTSDIPPDSETGLSYKPDFTVELVQTTTYLQLPRKLYLSAVKASQMEKASGIIGTDVGKALAKQITKDAEIPTEMILMTNNVKKTDSFFDGSLSRQDTKKNKNEANKKEGDS</sequence>
<dbReference type="EMBL" id="CAEY01000030">
    <property type="status" value="NOT_ANNOTATED_CDS"/>
    <property type="molecule type" value="Genomic_DNA"/>
</dbReference>
<dbReference type="Pfam" id="PF01595">
    <property type="entry name" value="CNNM"/>
    <property type="match status" value="1"/>
</dbReference>
<evidence type="ECO:0000256" key="9">
    <source>
        <dbReference type="ARBA" id="ARBA00023122"/>
    </source>
</evidence>
<dbReference type="GO" id="GO:0005886">
    <property type="term" value="C:plasma membrane"/>
    <property type="evidence" value="ECO:0007669"/>
    <property type="project" value="UniProtKB-SubCell"/>
</dbReference>
<evidence type="ECO:0000313" key="17">
    <source>
        <dbReference type="EnsemblMetazoa" id="tetur10g01200.1"/>
    </source>
</evidence>
<evidence type="ECO:0000256" key="12">
    <source>
        <dbReference type="PROSITE-ProRule" id="PRU01193"/>
    </source>
</evidence>
<dbReference type="CDD" id="cd04590">
    <property type="entry name" value="CBS_pair_CorC_HlyC_assoc"/>
    <property type="match status" value="1"/>
</dbReference>
<dbReference type="InterPro" id="IPR002550">
    <property type="entry name" value="CNNM"/>
</dbReference>
<accession>T1KEY6</accession>
<evidence type="ECO:0000256" key="2">
    <source>
        <dbReference type="ARBA" id="ARBA00010484"/>
    </source>
</evidence>
<comment type="similarity">
    <text evidence="2">Belongs to the ACDP family.</text>
</comment>
<feature type="domain" description="CBS" evidence="15">
    <location>
        <begin position="390"/>
        <end position="451"/>
    </location>
</feature>
<feature type="domain" description="CNNM transmembrane" evidence="16">
    <location>
        <begin position="192"/>
        <end position="371"/>
    </location>
</feature>
<dbReference type="InterPro" id="IPR046342">
    <property type="entry name" value="CBS_dom_sf"/>
</dbReference>
<dbReference type="PANTHER" id="PTHR12064:SF94">
    <property type="entry name" value="UNEXTENDED PROTEIN"/>
    <property type="match status" value="1"/>
</dbReference>
<evidence type="ECO:0000313" key="18">
    <source>
        <dbReference type="Proteomes" id="UP000015104"/>
    </source>
</evidence>
<dbReference type="InterPro" id="IPR044751">
    <property type="entry name" value="Ion_transp-like_CBS"/>
</dbReference>
<keyword evidence="6" id="KW-0677">Repeat</keyword>
<keyword evidence="7 12" id="KW-1133">Transmembrane helix</keyword>
<keyword evidence="9 11" id="KW-0129">CBS domain</keyword>
<dbReference type="OMA" id="MLEHYLF"/>
<dbReference type="InterPro" id="IPR045095">
    <property type="entry name" value="ACDP"/>
</dbReference>
<feature type="region of interest" description="Disordered" evidence="13">
    <location>
        <begin position="747"/>
        <end position="771"/>
    </location>
</feature>
<dbReference type="InterPro" id="IPR000644">
    <property type="entry name" value="CBS_dom"/>
</dbReference>
<keyword evidence="5 12" id="KW-0812">Transmembrane</keyword>
<feature type="transmembrane region" description="Helical" evidence="14">
    <location>
        <begin position="311"/>
        <end position="331"/>
    </location>
</feature>
<evidence type="ECO:0000256" key="14">
    <source>
        <dbReference type="SAM" id="Phobius"/>
    </source>
</evidence>
<evidence type="ECO:0000256" key="10">
    <source>
        <dbReference type="ARBA" id="ARBA00023136"/>
    </source>
</evidence>
<protein>
    <recommendedName>
        <fullName evidence="19">CNNM transmembrane domain-containing protein</fullName>
    </recommendedName>
</protein>
<evidence type="ECO:0000256" key="8">
    <source>
        <dbReference type="ARBA" id="ARBA00023065"/>
    </source>
</evidence>
<proteinExistence type="inferred from homology"/>
<dbReference type="Pfam" id="PF25562">
    <property type="entry name" value="CNBH_CNNM2_C"/>
    <property type="match status" value="1"/>
</dbReference>
<evidence type="ECO:0000256" key="11">
    <source>
        <dbReference type="PROSITE-ProRule" id="PRU00703"/>
    </source>
</evidence>
<gene>
    <name evidence="17" type="primary">107363743</name>
</gene>
<name>T1KEY6_TETUR</name>
<dbReference type="PROSITE" id="PS51846">
    <property type="entry name" value="CNNM"/>
    <property type="match status" value="1"/>
</dbReference>
<reference evidence="18" key="1">
    <citation type="submission" date="2011-08" db="EMBL/GenBank/DDBJ databases">
        <authorList>
            <person name="Rombauts S."/>
        </authorList>
    </citation>
    <scope>NUCLEOTIDE SEQUENCE</scope>
    <source>
        <strain evidence="18">London</strain>
    </source>
</reference>
<feature type="transmembrane region" description="Helical" evidence="14">
    <location>
        <begin position="281"/>
        <end position="299"/>
    </location>
</feature>
<keyword evidence="18" id="KW-1185">Reference proteome</keyword>
<evidence type="ECO:0008006" key="19">
    <source>
        <dbReference type="Google" id="ProtNLM"/>
    </source>
</evidence>
<evidence type="ECO:0000256" key="7">
    <source>
        <dbReference type="ARBA" id="ARBA00022989"/>
    </source>
</evidence>
<dbReference type="Gene3D" id="3.10.580.10">
    <property type="entry name" value="CBS-domain"/>
    <property type="match status" value="1"/>
</dbReference>
<evidence type="ECO:0000256" key="3">
    <source>
        <dbReference type="ARBA" id="ARBA00022448"/>
    </source>
</evidence>
<dbReference type="STRING" id="32264.T1KEY6"/>
<dbReference type="HOGENOM" id="CLU_011310_1_2_1"/>
<dbReference type="EnsemblMetazoa" id="tetur10g01200.1">
    <property type="protein sequence ID" value="tetur10g01200.1"/>
    <property type="gene ID" value="tetur10g01200"/>
</dbReference>
<dbReference type="FunFam" id="3.10.580.10:FF:000001">
    <property type="entry name" value="Putative metal transporter CNNM3 isoform 2"/>
    <property type="match status" value="1"/>
</dbReference>
<organism evidence="17 18">
    <name type="scientific">Tetranychus urticae</name>
    <name type="common">Two-spotted spider mite</name>
    <dbReference type="NCBI Taxonomy" id="32264"/>
    <lineage>
        <taxon>Eukaryota</taxon>
        <taxon>Metazoa</taxon>
        <taxon>Ecdysozoa</taxon>
        <taxon>Arthropoda</taxon>
        <taxon>Chelicerata</taxon>
        <taxon>Arachnida</taxon>
        <taxon>Acari</taxon>
        <taxon>Acariformes</taxon>
        <taxon>Trombidiformes</taxon>
        <taxon>Prostigmata</taxon>
        <taxon>Eleutherengona</taxon>
        <taxon>Raphignathae</taxon>
        <taxon>Tetranychoidea</taxon>
        <taxon>Tetranychidae</taxon>
        <taxon>Tetranychus</taxon>
    </lineage>
</organism>
<evidence type="ECO:0000259" key="15">
    <source>
        <dbReference type="PROSITE" id="PS51371"/>
    </source>
</evidence>
<evidence type="ECO:0000256" key="6">
    <source>
        <dbReference type="ARBA" id="ARBA00022737"/>
    </source>
</evidence>
<feature type="transmembrane region" description="Helical" evidence="14">
    <location>
        <begin position="196"/>
        <end position="220"/>
    </location>
</feature>
<evidence type="ECO:0000256" key="5">
    <source>
        <dbReference type="ARBA" id="ARBA00022692"/>
    </source>
</evidence>
<dbReference type="eggNOG" id="KOG2118">
    <property type="taxonomic scope" value="Eukaryota"/>
</dbReference>
<keyword evidence="8" id="KW-0406">Ion transport</keyword>
<keyword evidence="4" id="KW-1003">Cell membrane</keyword>
<evidence type="ECO:0000259" key="16">
    <source>
        <dbReference type="PROSITE" id="PS51846"/>
    </source>
</evidence>
<dbReference type="KEGG" id="tut:107363743"/>
<feature type="transmembrane region" description="Helical" evidence="14">
    <location>
        <begin position="254"/>
        <end position="275"/>
    </location>
</feature>
<dbReference type="SUPFAM" id="SSF54631">
    <property type="entry name" value="CBS-domain pair"/>
    <property type="match status" value="1"/>
</dbReference>
<dbReference type="AlphaFoldDB" id="T1KEY6"/>
<dbReference type="GO" id="GO:0010960">
    <property type="term" value="P:magnesium ion homeostasis"/>
    <property type="evidence" value="ECO:0007669"/>
    <property type="project" value="InterPro"/>
</dbReference>
<dbReference type="GO" id="GO:0006811">
    <property type="term" value="P:monoatomic ion transport"/>
    <property type="evidence" value="ECO:0007669"/>
    <property type="project" value="UniProtKB-KW"/>
</dbReference>
<keyword evidence="3" id="KW-0813">Transport</keyword>
<evidence type="ECO:0000256" key="4">
    <source>
        <dbReference type="ARBA" id="ARBA00022475"/>
    </source>
</evidence>
<dbReference type="GO" id="GO:0022857">
    <property type="term" value="F:transmembrane transporter activity"/>
    <property type="evidence" value="ECO:0007669"/>
    <property type="project" value="TreeGrafter"/>
</dbReference>
<evidence type="ECO:0000256" key="13">
    <source>
        <dbReference type="SAM" id="MobiDB-lite"/>
    </source>
</evidence>
<dbReference type="OrthoDB" id="5353557at2759"/>
<dbReference type="PROSITE" id="PS51371">
    <property type="entry name" value="CBS"/>
    <property type="match status" value="1"/>
</dbReference>
<keyword evidence="10 12" id="KW-0472">Membrane</keyword>